<dbReference type="EC" id="5.3.1.8" evidence="4"/>
<evidence type="ECO:0000313" key="12">
    <source>
        <dbReference type="EMBL" id="GMH59638.1"/>
    </source>
</evidence>
<sequence>MSRIKRIRGAVQDYAWGKMSSENPLVKRIYDSQCAASSLPPSDLEKYAEIWLGTHPNAPSILIDSDSPTEGSTSNSTSLNDYITSSPTSTLGTHSSTSNIPYLLKILSINKVLSIQSHPDSTLAAQLHASNPDVYKTPCHKPEMAIALTDFKAMIGFRPLSLLWSNLQSYSEVESLVGESVYNGVKDAFERTGGMDFDNGSKGAVKELFTAFMRKYDEGGGGVKTLEEIKSPTDEIILKFNEMFPGDCGVLSPIFLNVIDCTPGQSIFVSSNTPHAYISGEIVECMARSDNVIRCGLTPKFKDVEVLCGSLSYDCFEPVVSGGVESGTKGERVYRPPVEDFEVRVADFKEDTVVEEVDAGVILLCLEGGGVVKSGEEKVDIKFGEALFINAGTKLEVEVGEQGCKFVRALRNVGSD</sequence>
<protein>
    <recommendedName>
        <fullName evidence="4">mannose-6-phosphate isomerase</fullName>
        <ecNumber evidence="4">5.3.1.8</ecNumber>
    </recommendedName>
</protein>
<dbReference type="EMBL" id="BRXW01000490">
    <property type="protein sequence ID" value="GMH59638.1"/>
    <property type="molecule type" value="Genomic_DNA"/>
</dbReference>
<keyword evidence="5 9" id="KW-0479">Metal-binding</keyword>
<dbReference type="PRINTS" id="PR00714">
    <property type="entry name" value="MAN6PISMRASE"/>
</dbReference>
<evidence type="ECO:0000256" key="6">
    <source>
        <dbReference type="ARBA" id="ARBA00022833"/>
    </source>
</evidence>
<comment type="similarity">
    <text evidence="3">Belongs to the mannose-6-phosphate isomerase type 1 family.</text>
</comment>
<keyword evidence="13" id="KW-1185">Reference proteome</keyword>
<dbReference type="NCBIfam" id="TIGR00218">
    <property type="entry name" value="manA"/>
    <property type="match status" value="1"/>
</dbReference>
<evidence type="ECO:0000256" key="2">
    <source>
        <dbReference type="ARBA" id="ARBA00004666"/>
    </source>
</evidence>
<dbReference type="AlphaFoldDB" id="A0A9W7E2D0"/>
<dbReference type="Pfam" id="PF20511">
    <property type="entry name" value="PMI_typeI_cat"/>
    <property type="match status" value="1"/>
</dbReference>
<dbReference type="SUPFAM" id="SSF51182">
    <property type="entry name" value="RmlC-like cupins"/>
    <property type="match status" value="1"/>
</dbReference>
<dbReference type="GO" id="GO:0004476">
    <property type="term" value="F:mannose-6-phosphate isomerase activity"/>
    <property type="evidence" value="ECO:0007669"/>
    <property type="project" value="UniProtKB-EC"/>
</dbReference>
<dbReference type="PANTHER" id="PTHR10309">
    <property type="entry name" value="MANNOSE-6-PHOSPHATE ISOMERASE"/>
    <property type="match status" value="1"/>
</dbReference>
<feature type="binding site" evidence="9">
    <location>
        <position position="143"/>
    </location>
    <ligand>
        <name>Zn(2+)</name>
        <dbReference type="ChEBI" id="CHEBI:29105"/>
    </ligand>
</feature>
<dbReference type="GO" id="GO:0005829">
    <property type="term" value="C:cytosol"/>
    <property type="evidence" value="ECO:0007669"/>
    <property type="project" value="TreeGrafter"/>
</dbReference>
<dbReference type="GO" id="GO:0009298">
    <property type="term" value="P:GDP-mannose biosynthetic process"/>
    <property type="evidence" value="ECO:0007669"/>
    <property type="project" value="InterPro"/>
</dbReference>
<evidence type="ECO:0000256" key="1">
    <source>
        <dbReference type="ARBA" id="ARBA00000757"/>
    </source>
</evidence>
<dbReference type="PIRSF" id="PIRSF001480">
    <property type="entry name" value="Mannose-6-phosphate_isomerase"/>
    <property type="match status" value="1"/>
</dbReference>
<evidence type="ECO:0000259" key="11">
    <source>
        <dbReference type="Pfam" id="PF20511"/>
    </source>
</evidence>
<organism evidence="12 13">
    <name type="scientific">Triparma laevis f. longispina</name>
    <dbReference type="NCBI Taxonomy" id="1714387"/>
    <lineage>
        <taxon>Eukaryota</taxon>
        <taxon>Sar</taxon>
        <taxon>Stramenopiles</taxon>
        <taxon>Ochrophyta</taxon>
        <taxon>Bolidophyceae</taxon>
        <taxon>Parmales</taxon>
        <taxon>Triparmaceae</taxon>
        <taxon>Triparma</taxon>
    </lineage>
</organism>
<dbReference type="InterPro" id="IPR014710">
    <property type="entry name" value="RmlC-like_jellyroll"/>
</dbReference>
<dbReference type="PANTHER" id="PTHR10309:SF0">
    <property type="entry name" value="MANNOSE-6-PHOSPHATE ISOMERASE"/>
    <property type="match status" value="1"/>
</dbReference>
<dbReference type="OrthoDB" id="6605218at2759"/>
<evidence type="ECO:0000313" key="13">
    <source>
        <dbReference type="Proteomes" id="UP001165122"/>
    </source>
</evidence>
<reference evidence="13" key="1">
    <citation type="journal article" date="2023" name="Commun. Biol.">
        <title>Genome analysis of Parmales, the sister group of diatoms, reveals the evolutionary specialization of diatoms from phago-mixotrophs to photoautotrophs.</title>
        <authorList>
            <person name="Ban H."/>
            <person name="Sato S."/>
            <person name="Yoshikawa S."/>
            <person name="Yamada K."/>
            <person name="Nakamura Y."/>
            <person name="Ichinomiya M."/>
            <person name="Sato N."/>
            <person name="Blanc-Mathieu R."/>
            <person name="Endo H."/>
            <person name="Kuwata A."/>
            <person name="Ogata H."/>
        </authorList>
    </citation>
    <scope>NUCLEOTIDE SEQUENCE [LARGE SCALE GENOMIC DNA]</scope>
    <source>
        <strain evidence="13">NIES 3700</strain>
    </source>
</reference>
<dbReference type="InterPro" id="IPR046457">
    <property type="entry name" value="PMI_typeI_cat"/>
</dbReference>
<feature type="active site" evidence="8">
    <location>
        <position position="294"/>
    </location>
</feature>
<evidence type="ECO:0000256" key="4">
    <source>
        <dbReference type="ARBA" id="ARBA00011956"/>
    </source>
</evidence>
<dbReference type="CDD" id="cd07011">
    <property type="entry name" value="cupin_PMI_type_I_N"/>
    <property type="match status" value="1"/>
</dbReference>
<comment type="pathway">
    <text evidence="2">Nucleotide-sugar biosynthesis; GDP-alpha-D-mannose biosynthesis; alpha-D-mannose 1-phosphate from D-fructose 6-phosphate: step 1/2.</text>
</comment>
<accession>A0A9W7E2D0</accession>
<keyword evidence="7" id="KW-0413">Isomerase</keyword>
<dbReference type="Gene3D" id="2.60.120.10">
    <property type="entry name" value="Jelly Rolls"/>
    <property type="match status" value="2"/>
</dbReference>
<evidence type="ECO:0000256" key="10">
    <source>
        <dbReference type="SAM" id="MobiDB-lite"/>
    </source>
</evidence>
<evidence type="ECO:0000256" key="8">
    <source>
        <dbReference type="PIRSR" id="PIRSR001480-1"/>
    </source>
</evidence>
<dbReference type="InterPro" id="IPR011051">
    <property type="entry name" value="RmlC_Cupin_sf"/>
</dbReference>
<dbReference type="GO" id="GO:0008270">
    <property type="term" value="F:zinc ion binding"/>
    <property type="evidence" value="ECO:0007669"/>
    <property type="project" value="InterPro"/>
</dbReference>
<evidence type="ECO:0000256" key="3">
    <source>
        <dbReference type="ARBA" id="ARBA00010772"/>
    </source>
</evidence>
<dbReference type="InterPro" id="IPR001250">
    <property type="entry name" value="Man6P_Isoase-1"/>
</dbReference>
<feature type="compositionally biased region" description="Polar residues" evidence="10">
    <location>
        <begin position="66"/>
        <end position="81"/>
    </location>
</feature>
<comment type="catalytic activity">
    <reaction evidence="1">
        <text>D-mannose 6-phosphate = D-fructose 6-phosphate</text>
        <dbReference type="Rhea" id="RHEA:12356"/>
        <dbReference type="ChEBI" id="CHEBI:58735"/>
        <dbReference type="ChEBI" id="CHEBI:61527"/>
        <dbReference type="EC" id="5.3.1.8"/>
    </reaction>
</comment>
<comment type="cofactor">
    <cofactor evidence="9">
        <name>Zn(2+)</name>
        <dbReference type="ChEBI" id="CHEBI:29105"/>
    </cofactor>
    <text evidence="9">Binds 1 zinc ion per subunit.</text>
</comment>
<keyword evidence="6 9" id="KW-0862">Zinc</keyword>
<evidence type="ECO:0000256" key="7">
    <source>
        <dbReference type="ARBA" id="ARBA00023235"/>
    </source>
</evidence>
<feature type="region of interest" description="Disordered" evidence="10">
    <location>
        <begin position="62"/>
        <end position="81"/>
    </location>
</feature>
<name>A0A9W7E2D0_9STRA</name>
<evidence type="ECO:0000256" key="9">
    <source>
        <dbReference type="PIRSR" id="PIRSR001480-2"/>
    </source>
</evidence>
<gene>
    <name evidence="12" type="ORF">TrLO_g7130</name>
</gene>
<feature type="domain" description="Phosphomannose isomerase type I catalytic" evidence="11">
    <location>
        <begin position="6"/>
        <end position="160"/>
    </location>
</feature>
<dbReference type="GO" id="GO:0005975">
    <property type="term" value="P:carbohydrate metabolic process"/>
    <property type="evidence" value="ECO:0007669"/>
    <property type="project" value="InterPro"/>
</dbReference>
<proteinExistence type="inferred from homology"/>
<feature type="binding site" evidence="9">
    <location>
        <position position="116"/>
    </location>
    <ligand>
        <name>Zn(2+)</name>
        <dbReference type="ChEBI" id="CHEBI:29105"/>
    </ligand>
</feature>
<evidence type="ECO:0000256" key="5">
    <source>
        <dbReference type="ARBA" id="ARBA00022723"/>
    </source>
</evidence>
<feature type="binding site" evidence="9">
    <location>
        <position position="118"/>
    </location>
    <ligand>
        <name>Zn(2+)</name>
        <dbReference type="ChEBI" id="CHEBI:29105"/>
    </ligand>
</feature>
<comment type="caution">
    <text evidence="12">The sequence shown here is derived from an EMBL/GenBank/DDBJ whole genome shotgun (WGS) entry which is preliminary data.</text>
</comment>
<dbReference type="InterPro" id="IPR016305">
    <property type="entry name" value="Mannose-6-P_Isomerase"/>
</dbReference>
<dbReference type="Gene3D" id="1.10.441.10">
    <property type="entry name" value="Phosphomannose Isomerase, domain 2"/>
    <property type="match status" value="1"/>
</dbReference>
<feature type="binding site" evidence="9">
    <location>
        <position position="275"/>
    </location>
    <ligand>
        <name>Zn(2+)</name>
        <dbReference type="ChEBI" id="CHEBI:29105"/>
    </ligand>
</feature>
<dbReference type="Proteomes" id="UP001165122">
    <property type="component" value="Unassembled WGS sequence"/>
</dbReference>